<feature type="compositionally biased region" description="Basic and acidic residues" evidence="1">
    <location>
        <begin position="1219"/>
        <end position="1245"/>
    </location>
</feature>
<gene>
    <name evidence="3" type="ORF">A7U60_g4590</name>
</gene>
<dbReference type="InterPro" id="IPR013721">
    <property type="entry name" value="STAG"/>
</dbReference>
<name>A0A9Q5HYD0_SANBA</name>
<reference evidence="3" key="1">
    <citation type="submission" date="2016-06" db="EMBL/GenBank/DDBJ databases">
        <title>Draft Genome sequence of the fungus Inonotus baumii.</title>
        <authorList>
            <person name="Zhu H."/>
            <person name="Lin W."/>
        </authorList>
    </citation>
    <scope>NUCLEOTIDE SEQUENCE</scope>
    <source>
        <strain evidence="3">821</strain>
    </source>
</reference>
<evidence type="ECO:0000259" key="2">
    <source>
        <dbReference type="PROSITE" id="PS51425"/>
    </source>
</evidence>
<feature type="compositionally biased region" description="Low complexity" evidence="1">
    <location>
        <begin position="45"/>
        <end position="54"/>
    </location>
</feature>
<organism evidence="3 4">
    <name type="scientific">Sanghuangporus baumii</name>
    <name type="common">Phellinus baumii</name>
    <dbReference type="NCBI Taxonomy" id="108892"/>
    <lineage>
        <taxon>Eukaryota</taxon>
        <taxon>Fungi</taxon>
        <taxon>Dikarya</taxon>
        <taxon>Basidiomycota</taxon>
        <taxon>Agaricomycotina</taxon>
        <taxon>Agaricomycetes</taxon>
        <taxon>Hymenochaetales</taxon>
        <taxon>Hymenochaetaceae</taxon>
        <taxon>Sanghuangporus</taxon>
    </lineage>
</organism>
<accession>A0A9Q5HYD0</accession>
<dbReference type="Pfam" id="PF21581">
    <property type="entry name" value="SCD"/>
    <property type="match status" value="1"/>
</dbReference>
<dbReference type="PROSITE" id="PS51425">
    <property type="entry name" value="SCD"/>
    <property type="match status" value="1"/>
</dbReference>
<feature type="region of interest" description="Disordered" evidence="1">
    <location>
        <begin position="1"/>
        <end position="117"/>
    </location>
</feature>
<evidence type="ECO:0000313" key="4">
    <source>
        <dbReference type="Proteomes" id="UP000757232"/>
    </source>
</evidence>
<feature type="compositionally biased region" description="Acidic residues" evidence="1">
    <location>
        <begin position="972"/>
        <end position="981"/>
    </location>
</feature>
<dbReference type="Gene3D" id="1.25.10.10">
    <property type="entry name" value="Leucine-rich Repeat Variant"/>
    <property type="match status" value="1"/>
</dbReference>
<feature type="compositionally biased region" description="Basic and acidic residues" evidence="1">
    <location>
        <begin position="1"/>
        <end position="10"/>
    </location>
</feature>
<feature type="compositionally biased region" description="Polar residues" evidence="1">
    <location>
        <begin position="1330"/>
        <end position="1353"/>
    </location>
</feature>
<feature type="compositionally biased region" description="Basic residues" evidence="1">
    <location>
        <begin position="66"/>
        <end position="78"/>
    </location>
</feature>
<dbReference type="GO" id="GO:0005634">
    <property type="term" value="C:nucleus"/>
    <property type="evidence" value="ECO:0007669"/>
    <property type="project" value="TreeGrafter"/>
</dbReference>
<dbReference type="GO" id="GO:0003682">
    <property type="term" value="F:chromatin binding"/>
    <property type="evidence" value="ECO:0007669"/>
    <property type="project" value="TreeGrafter"/>
</dbReference>
<protein>
    <recommendedName>
        <fullName evidence="2">SCD domain-containing protein</fullName>
    </recommendedName>
</protein>
<dbReference type="InterPro" id="IPR039662">
    <property type="entry name" value="Cohesin_Scc3/SA"/>
</dbReference>
<evidence type="ECO:0000256" key="1">
    <source>
        <dbReference type="SAM" id="MobiDB-lite"/>
    </source>
</evidence>
<dbReference type="SUPFAM" id="SSF48371">
    <property type="entry name" value="ARM repeat"/>
    <property type="match status" value="1"/>
</dbReference>
<dbReference type="Pfam" id="PF24571">
    <property type="entry name" value="HEAT_SCC3-SA"/>
    <property type="match status" value="1"/>
</dbReference>
<dbReference type="PANTHER" id="PTHR11199:SF0">
    <property type="entry name" value="LD34181P-RELATED"/>
    <property type="match status" value="1"/>
</dbReference>
<dbReference type="GO" id="GO:0007062">
    <property type="term" value="P:sister chromatid cohesion"/>
    <property type="evidence" value="ECO:0007669"/>
    <property type="project" value="UniProtKB-ARBA"/>
</dbReference>
<keyword evidence="4" id="KW-1185">Reference proteome</keyword>
<feature type="region of interest" description="Disordered" evidence="1">
    <location>
        <begin position="959"/>
        <end position="1000"/>
    </location>
</feature>
<feature type="compositionally biased region" description="Basic and acidic residues" evidence="1">
    <location>
        <begin position="959"/>
        <end position="971"/>
    </location>
</feature>
<dbReference type="InterPro" id="IPR020839">
    <property type="entry name" value="SCD"/>
</dbReference>
<feature type="domain" description="SCD" evidence="2">
    <location>
        <begin position="342"/>
        <end position="427"/>
    </location>
</feature>
<dbReference type="InterPro" id="IPR056396">
    <property type="entry name" value="HEAT_SCC3-SA"/>
</dbReference>
<dbReference type="GO" id="GO:0000785">
    <property type="term" value="C:chromatin"/>
    <property type="evidence" value="ECO:0007669"/>
    <property type="project" value="TreeGrafter"/>
</dbReference>
<dbReference type="InterPro" id="IPR016024">
    <property type="entry name" value="ARM-type_fold"/>
</dbReference>
<feature type="region of interest" description="Disordered" evidence="1">
    <location>
        <begin position="1219"/>
        <end position="1375"/>
    </location>
</feature>
<sequence>MTIPDAERTAPPRRSTREKKVAQPFALSSPSKRKRVGDADDDQQLSDVDVPVPGDSDEEDEYVGARKPKTGAKGKARARGPPAPKKPRRVKPIDEAGKVPTRRGRKPKEGATATARVPAEAKISDDNALFNSIMNPAAALQSTVEDFLDSFQQAPGPALADLITCILRTCGSNESVDADRAVDYDGIVDALDDFTEALKEDEAPTYPLTSKHPMFKKLRKSLSEFLTRLVQASAEMGTLYTSDLLMTIQAWVIAMSSSQLRSFRHTATVIALEIETVLCDVAAEVEKEAELVTRQRDGERKRKGAKGTASGREKEFEIKAKEVKDRRAKLSEFLKEFFDGVFIHRYRDLDPSIRAECVHAMGEWLKRFPAHFLDNQYLRYIGWVLSDANNHVRLEAVRALVSLYAKEDYIVSLQSFTERFKPRLVEMATGDTEIPVRVAVVQVLSAVDAHGLLDESQRASLCLLVFDKDAKVRRAVSSFVRGVWDDATEQRLVGKKNPSEKEKKRAGLKALAQLLVQWGRFLDRASAESGEDLDGESSSQGDGPSATGPERSVASSTEQKSRIALAVEALWEEVEIVDDWEAMLDLLLLDHSAGTDPSQGGTPVSARRKKTKRVVDDALVDEAWRLEEAEEAILLDVFVAALRKARAVAAFGKKGEEEAVASEITRELINALPRLIAKHQTDESRIANVLLIPELMNMDLYLEMRMVTAYESLWDDVSKQFLTHASPTVLANSIAAIRQLMAATSLSNTNSTKILELEDELATTLRDAVGGRDELEVSTFSDDEAHVLGAICARICALAGSRDLTAWMEEDEGGKQSSAWDIICALAERGRLGYKEEELMVERALQVLSLHIIWKAKHFIRAQDSSDREQLQEALREQRDVLLEKLTEYAVGTQSNTLLGVRRAAFQNLLTLYTLFSANSEGVEQIDTPLAPLALSMGDEMQYRCAGFVQAEIERYAEELEGDRPTRHEESDAGSDSDTDNAPETSEKKTRGAKGKGKKVDHEDVNVIKSRALLEQEYVLNATLTSFLRALKAGVIHARHGALLLVHYGRLGSAVDLSTRLMVDILREEGMAKDNGKLVVEVIVDSLRESFTLVLDRIVETEQHALGLAKALAPCLIMRGAQLSVIRKLASEYIVEIHTTLLSWITKKISAYETMKNKRRRNKSILFFKVLQHLLVGIDARDALNIKAHLDQDLAMLHIEIPPTSKAWEPYRAYEKRLSTASTKEKGMHCPSDKQLRSDDRDPSGHSKKAGKAGLGGVKSNDFVSSGGEEAEADDIIETNGIASQPTARKVRPRPAFRKQPSQNGADGTQSELTELTEDERFPEPEPRPTQTQHSVNGTSASLVRSPSPSRIESTPAKRTPGRKRALSPDVGLGSTQEVAALVSPGGDTSPEPTQADEIVIRRKRVRH</sequence>
<feature type="region of interest" description="Disordered" evidence="1">
    <location>
        <begin position="529"/>
        <end position="557"/>
    </location>
</feature>
<comment type="caution">
    <text evidence="3">The sequence shown here is derived from an EMBL/GenBank/DDBJ whole genome shotgun (WGS) entry which is preliminary data.</text>
</comment>
<feature type="compositionally biased region" description="Polar residues" evidence="1">
    <location>
        <begin position="1300"/>
        <end position="1314"/>
    </location>
</feature>
<evidence type="ECO:0000313" key="3">
    <source>
        <dbReference type="EMBL" id="OCB88288.1"/>
    </source>
</evidence>
<dbReference type="GO" id="GO:0008278">
    <property type="term" value="C:cohesin complex"/>
    <property type="evidence" value="ECO:0007669"/>
    <property type="project" value="TreeGrafter"/>
</dbReference>
<dbReference type="EMBL" id="LNZH02000181">
    <property type="protein sequence ID" value="OCB88288.1"/>
    <property type="molecule type" value="Genomic_DNA"/>
</dbReference>
<dbReference type="InterPro" id="IPR011989">
    <property type="entry name" value="ARM-like"/>
</dbReference>
<dbReference type="Pfam" id="PF08514">
    <property type="entry name" value="STAG"/>
    <property type="match status" value="1"/>
</dbReference>
<dbReference type="OrthoDB" id="498590at2759"/>
<dbReference type="Proteomes" id="UP000757232">
    <property type="component" value="Unassembled WGS sequence"/>
</dbReference>
<proteinExistence type="predicted"/>
<dbReference type="PANTHER" id="PTHR11199">
    <property type="entry name" value="STROMAL ANTIGEN"/>
    <property type="match status" value="1"/>
</dbReference>